<evidence type="ECO:0000313" key="16">
    <source>
        <dbReference type="EMBL" id="QAV18675.1"/>
    </source>
</evidence>
<keyword evidence="8 15" id="KW-0418">Kinase</keyword>
<dbReference type="Gene3D" id="3.30.565.10">
    <property type="entry name" value="Histidine kinase-like ATPase, C-terminal domain"/>
    <property type="match status" value="1"/>
</dbReference>
<dbReference type="EMBL" id="CP026520">
    <property type="protein sequence ID" value="QAV18675.1"/>
    <property type="molecule type" value="Genomic_DNA"/>
</dbReference>
<dbReference type="Pfam" id="PF06580">
    <property type="entry name" value="His_kinase"/>
    <property type="match status" value="1"/>
</dbReference>
<comment type="catalytic activity">
    <reaction evidence="1">
        <text>ATP + protein L-histidine = ADP + protein N-phospho-L-histidine.</text>
        <dbReference type="EC" id="2.7.13.3"/>
    </reaction>
</comment>
<name>A0A410WW99_9BACL</name>
<feature type="transmembrane region" description="Helical" evidence="12">
    <location>
        <begin position="20"/>
        <end position="38"/>
    </location>
</feature>
<evidence type="ECO:0000256" key="1">
    <source>
        <dbReference type="ARBA" id="ARBA00000085"/>
    </source>
</evidence>
<dbReference type="Pfam" id="PF02518">
    <property type="entry name" value="HATPase_c"/>
    <property type="match status" value="1"/>
</dbReference>
<keyword evidence="18" id="KW-1185">Reference proteome</keyword>
<dbReference type="OrthoDB" id="9776552at2"/>
<dbReference type="EMBL" id="JAMDMJ010000023">
    <property type="protein sequence ID" value="MCY9597688.1"/>
    <property type="molecule type" value="Genomic_DNA"/>
</dbReference>
<dbReference type="GeneID" id="95375866"/>
<keyword evidence="11 12" id="KW-0472">Membrane</keyword>
<dbReference type="PANTHER" id="PTHR34220">
    <property type="entry name" value="SENSOR HISTIDINE KINASE YPDA"/>
    <property type="match status" value="1"/>
</dbReference>
<reference evidence="16 17" key="1">
    <citation type="submission" date="2018-01" db="EMBL/GenBank/DDBJ databases">
        <title>The whole genome sequencing and assembly of Paenibacillus chitinolyticus KCCM 41400 strain.</title>
        <authorList>
            <person name="Kim J.-Y."/>
            <person name="Park M.-K."/>
            <person name="Lee Y.-J."/>
            <person name="Yi H."/>
            <person name="Bahn Y.-S."/>
            <person name="Kim J.F."/>
            <person name="Lee D.-W."/>
        </authorList>
    </citation>
    <scope>NUCLEOTIDE SEQUENCE [LARGE SCALE GENOMIC DNA]</scope>
    <source>
        <strain evidence="16 17">KCCM 41400</strain>
    </source>
</reference>
<evidence type="ECO:0000256" key="11">
    <source>
        <dbReference type="ARBA" id="ARBA00023136"/>
    </source>
</evidence>
<dbReference type="InterPro" id="IPR050640">
    <property type="entry name" value="Bact_2-comp_sensor_kinase"/>
</dbReference>
<dbReference type="PROSITE" id="PS50885">
    <property type="entry name" value="HAMP"/>
    <property type="match status" value="1"/>
</dbReference>
<dbReference type="Proteomes" id="UP001527202">
    <property type="component" value="Unassembled WGS sequence"/>
</dbReference>
<keyword evidence="6" id="KW-0808">Transferase</keyword>
<evidence type="ECO:0000313" key="15">
    <source>
        <dbReference type="EMBL" id="MCY9597688.1"/>
    </source>
</evidence>
<dbReference type="InterPro" id="IPR005467">
    <property type="entry name" value="His_kinase_dom"/>
</dbReference>
<dbReference type="SUPFAM" id="SSF55874">
    <property type="entry name" value="ATPase domain of HSP90 chaperone/DNA topoisomerase II/histidine kinase"/>
    <property type="match status" value="1"/>
</dbReference>
<dbReference type="GO" id="GO:0000155">
    <property type="term" value="F:phosphorelay sensor kinase activity"/>
    <property type="evidence" value="ECO:0007669"/>
    <property type="project" value="InterPro"/>
</dbReference>
<dbReference type="InterPro" id="IPR003594">
    <property type="entry name" value="HATPase_dom"/>
</dbReference>
<dbReference type="Pfam" id="PF00672">
    <property type="entry name" value="HAMP"/>
    <property type="match status" value="1"/>
</dbReference>
<sequence length="613" mass="70281">MRKTLRWLRDKFQRNIQVRLTCYFLLILLPLVLVSLFANERSQQILVEQAAERSRLALNSAMDYIDLTLQSVEELSTLISTDSELIGTLSRNGRELTPRYVMDFSQMMKQLANMNSINHIAAQISIYHYPSTRMFSTNYGPRDLDKSQQEFMHSMTLRNGTGILYMLPGEIIYGSTTFGELMNSDSVTLVRSMDLYNPLREQNVLLVTLNKTRLLNLIKPLLPSPQTKIYLTNANNNLIAGISQEGETRDKYLPSEPDMLSVTITSNTSNWKLTMMQPKSELYSKTEQVKLYTYGIITISILLALWISWIVYTGIASPLQKLSHGIKRLGSGKLSIQLENRRRDEFGYLTEAFNQMAQQQKHLIEDHYEQELRLAKTELKFLQSQINPHFLYNTLDSIYWTAKNYEADEISEMVLNLSRFFRLSLNKGREVFSVEESFAHLHYYIRIQQIRFLENFEVQYRIEEATKGVPLLKLLLQPLVENAILHGMDGKEDGGRLVVSSRLEEGFLVLEVKDNGSGIPQERLAYIQEELGKLHRRKGKLYSLDEEGVDDLFGLRNVVSRIKLYYGGSAELSIDSAEGGGTCTALKLPLVRCREDFSPGADSMIDYKEETGT</sequence>
<keyword evidence="5" id="KW-0597">Phosphoprotein</keyword>
<organism evidence="16 17">
    <name type="scientific">Paenibacillus chitinolyticus</name>
    <dbReference type="NCBI Taxonomy" id="79263"/>
    <lineage>
        <taxon>Bacteria</taxon>
        <taxon>Bacillati</taxon>
        <taxon>Bacillota</taxon>
        <taxon>Bacilli</taxon>
        <taxon>Bacillales</taxon>
        <taxon>Paenibacillaceae</taxon>
        <taxon>Paenibacillus</taxon>
    </lineage>
</organism>
<evidence type="ECO:0000256" key="2">
    <source>
        <dbReference type="ARBA" id="ARBA00004651"/>
    </source>
</evidence>
<evidence type="ECO:0000259" key="14">
    <source>
        <dbReference type="PROSITE" id="PS50885"/>
    </source>
</evidence>
<keyword evidence="4" id="KW-1003">Cell membrane</keyword>
<dbReference type="SUPFAM" id="SSF158472">
    <property type="entry name" value="HAMP domain-like"/>
    <property type="match status" value="1"/>
</dbReference>
<feature type="transmembrane region" description="Helical" evidence="12">
    <location>
        <begin position="291"/>
        <end position="312"/>
    </location>
</feature>
<proteinExistence type="predicted"/>
<evidence type="ECO:0000256" key="3">
    <source>
        <dbReference type="ARBA" id="ARBA00012438"/>
    </source>
</evidence>
<evidence type="ECO:0000256" key="8">
    <source>
        <dbReference type="ARBA" id="ARBA00022777"/>
    </source>
</evidence>
<keyword evidence="12" id="KW-0812">Transmembrane</keyword>
<evidence type="ECO:0000313" key="18">
    <source>
        <dbReference type="Proteomes" id="UP001527202"/>
    </source>
</evidence>
<evidence type="ECO:0000259" key="13">
    <source>
        <dbReference type="PROSITE" id="PS50109"/>
    </source>
</evidence>
<evidence type="ECO:0000256" key="10">
    <source>
        <dbReference type="ARBA" id="ARBA00023012"/>
    </source>
</evidence>
<evidence type="ECO:0000256" key="12">
    <source>
        <dbReference type="SAM" id="Phobius"/>
    </source>
</evidence>
<dbReference type="GO" id="GO:0005524">
    <property type="term" value="F:ATP binding"/>
    <property type="evidence" value="ECO:0007669"/>
    <property type="project" value="UniProtKB-KW"/>
</dbReference>
<dbReference type="PROSITE" id="PS50109">
    <property type="entry name" value="HIS_KIN"/>
    <property type="match status" value="1"/>
</dbReference>
<dbReference type="SMART" id="SM00304">
    <property type="entry name" value="HAMP"/>
    <property type="match status" value="1"/>
</dbReference>
<gene>
    <name evidence="15" type="ORF">M5X16_18145</name>
    <name evidence="16" type="ORF">PC41400_13695</name>
</gene>
<dbReference type="SMART" id="SM00387">
    <property type="entry name" value="HATPase_c"/>
    <property type="match status" value="1"/>
</dbReference>
<evidence type="ECO:0000256" key="9">
    <source>
        <dbReference type="ARBA" id="ARBA00022840"/>
    </source>
</evidence>
<reference evidence="15 18" key="2">
    <citation type="submission" date="2022-05" db="EMBL/GenBank/DDBJ databases">
        <title>Genome Sequencing of Bee-Associated Microbes.</title>
        <authorList>
            <person name="Dunlap C."/>
        </authorList>
    </citation>
    <scope>NUCLEOTIDE SEQUENCE [LARGE SCALE GENOMIC DNA]</scope>
    <source>
        <strain evidence="15 18">NRRL B-23120</strain>
    </source>
</reference>
<dbReference type="KEGG" id="pchi:PC41400_13695"/>
<protein>
    <recommendedName>
        <fullName evidence="3">histidine kinase</fullName>
        <ecNumber evidence="3">2.7.13.3</ecNumber>
    </recommendedName>
</protein>
<feature type="domain" description="HAMP" evidence="14">
    <location>
        <begin position="313"/>
        <end position="365"/>
    </location>
</feature>
<dbReference type="Proteomes" id="UP000288943">
    <property type="component" value="Chromosome"/>
</dbReference>
<keyword evidence="12" id="KW-1133">Transmembrane helix</keyword>
<dbReference type="EC" id="2.7.13.3" evidence="3"/>
<dbReference type="PANTHER" id="PTHR34220:SF7">
    <property type="entry name" value="SENSOR HISTIDINE KINASE YPDA"/>
    <property type="match status" value="1"/>
</dbReference>
<dbReference type="CDD" id="cd06225">
    <property type="entry name" value="HAMP"/>
    <property type="match status" value="1"/>
</dbReference>
<feature type="domain" description="Histidine kinase" evidence="13">
    <location>
        <begin position="472"/>
        <end position="592"/>
    </location>
</feature>
<evidence type="ECO:0000256" key="7">
    <source>
        <dbReference type="ARBA" id="ARBA00022741"/>
    </source>
</evidence>
<comment type="subcellular location">
    <subcellularLocation>
        <location evidence="2">Cell membrane</location>
        <topology evidence="2">Multi-pass membrane protein</topology>
    </subcellularLocation>
</comment>
<dbReference type="AlphaFoldDB" id="A0A410WW99"/>
<dbReference type="GO" id="GO:0005886">
    <property type="term" value="C:plasma membrane"/>
    <property type="evidence" value="ECO:0007669"/>
    <property type="project" value="UniProtKB-SubCell"/>
</dbReference>
<dbReference type="InterPro" id="IPR003660">
    <property type="entry name" value="HAMP_dom"/>
</dbReference>
<evidence type="ECO:0000256" key="6">
    <source>
        <dbReference type="ARBA" id="ARBA00022679"/>
    </source>
</evidence>
<dbReference type="Gene3D" id="6.10.340.10">
    <property type="match status" value="1"/>
</dbReference>
<keyword evidence="9" id="KW-0067">ATP-binding</keyword>
<dbReference type="RefSeq" id="WP_042227932.1">
    <property type="nucleotide sequence ID" value="NZ_CP026520.1"/>
</dbReference>
<keyword evidence="7" id="KW-0547">Nucleotide-binding</keyword>
<dbReference type="InterPro" id="IPR010559">
    <property type="entry name" value="Sig_transdc_His_kin_internal"/>
</dbReference>
<keyword evidence="10" id="KW-0902">Two-component regulatory system</keyword>
<dbReference type="InterPro" id="IPR036890">
    <property type="entry name" value="HATPase_C_sf"/>
</dbReference>
<evidence type="ECO:0000313" key="17">
    <source>
        <dbReference type="Proteomes" id="UP000288943"/>
    </source>
</evidence>
<evidence type="ECO:0000256" key="5">
    <source>
        <dbReference type="ARBA" id="ARBA00022553"/>
    </source>
</evidence>
<evidence type="ECO:0000256" key="4">
    <source>
        <dbReference type="ARBA" id="ARBA00022475"/>
    </source>
</evidence>
<accession>A0A410WW99</accession>